<dbReference type="EMBL" id="BHYK01000035">
    <property type="protein sequence ID" value="GCD12521.1"/>
    <property type="molecule type" value="Genomic_DNA"/>
</dbReference>
<feature type="transmembrane region" description="Helical" evidence="1">
    <location>
        <begin position="20"/>
        <end position="41"/>
    </location>
</feature>
<dbReference type="OrthoDB" id="1937445at2"/>
<dbReference type="AlphaFoldDB" id="A0A401USP1"/>
<comment type="caution">
    <text evidence="2">The sequence shown here is derived from an EMBL/GenBank/DDBJ whole genome shotgun (WGS) entry which is preliminary data.</text>
</comment>
<gene>
    <name evidence="2" type="ORF">Ctaglu_41440</name>
</gene>
<dbReference type="Proteomes" id="UP000287872">
    <property type="component" value="Unassembled WGS sequence"/>
</dbReference>
<feature type="transmembrane region" description="Helical" evidence="1">
    <location>
        <begin position="73"/>
        <end position="93"/>
    </location>
</feature>
<name>A0A401USP1_9CLOT</name>
<evidence type="ECO:0000313" key="2">
    <source>
        <dbReference type="EMBL" id="GCD12521.1"/>
    </source>
</evidence>
<keyword evidence="1" id="KW-0472">Membrane</keyword>
<dbReference type="RefSeq" id="WP_125005285.1">
    <property type="nucleotide sequence ID" value="NZ_BHYK01000035.1"/>
</dbReference>
<sequence>MGIKEKNESKKSKGSSISIVMYLVASVVALIGVALLVNNILLFKSTVSQAVAQGYDIATVRKALLTSQLLPGIFEPIGIYGGIAFLILGVGIVNKKVSNCLMLLTKVEVDNNIIEENIVNVENIEIEQEVEKA</sequence>
<organism evidence="2 3">
    <name type="scientific">Clostridium tagluense</name>
    <dbReference type="NCBI Taxonomy" id="360422"/>
    <lineage>
        <taxon>Bacteria</taxon>
        <taxon>Bacillati</taxon>
        <taxon>Bacillota</taxon>
        <taxon>Clostridia</taxon>
        <taxon>Eubacteriales</taxon>
        <taxon>Clostridiaceae</taxon>
        <taxon>Clostridium</taxon>
    </lineage>
</organism>
<keyword evidence="1" id="KW-0812">Transmembrane</keyword>
<accession>A0A401USP1</accession>
<proteinExistence type="predicted"/>
<evidence type="ECO:0000256" key="1">
    <source>
        <dbReference type="SAM" id="Phobius"/>
    </source>
</evidence>
<reference evidence="2 3" key="1">
    <citation type="submission" date="2018-11" db="EMBL/GenBank/DDBJ databases">
        <title>Genome sequencing and assembly of Clostridium tagluense strain A121.</title>
        <authorList>
            <person name="Murakami T."/>
            <person name="Segawa T."/>
            <person name="Shcherbakova V.A."/>
            <person name="Mori H."/>
            <person name="Yoshimura Y."/>
        </authorList>
    </citation>
    <scope>NUCLEOTIDE SEQUENCE [LARGE SCALE GENOMIC DNA]</scope>
    <source>
        <strain evidence="2 3">A121</strain>
    </source>
</reference>
<protein>
    <submittedName>
        <fullName evidence="2">Uncharacterized protein</fullName>
    </submittedName>
</protein>
<keyword evidence="1" id="KW-1133">Transmembrane helix</keyword>
<keyword evidence="3" id="KW-1185">Reference proteome</keyword>
<evidence type="ECO:0000313" key="3">
    <source>
        <dbReference type="Proteomes" id="UP000287872"/>
    </source>
</evidence>